<proteinExistence type="predicted"/>
<comment type="caution">
    <text evidence="1">The sequence shown here is derived from an EMBL/GenBank/DDBJ whole genome shotgun (WGS) entry which is preliminary data.</text>
</comment>
<name>A0A103XFC4_CYNCS</name>
<gene>
    <name evidence="1" type="ORF">Ccrd_008301</name>
</gene>
<keyword evidence="2" id="KW-1185">Reference proteome</keyword>
<sequence>MIMGKYVEILDLGVRMVARFHSHCPQTARMYYHPPSNTVDSSCRSHAPPAIEGSAKMRRFQASMSFNTREIFMIMGKYVEILDLGVRMVARFHSHCPQTARMYYHPPSNSVDSSCRSHAPPAIEGSAKMRRFQASMSFNTREIVFSSAM</sequence>
<evidence type="ECO:0000313" key="1">
    <source>
        <dbReference type="EMBL" id="KVH89705.1"/>
    </source>
</evidence>
<dbReference type="Proteomes" id="UP000243975">
    <property type="component" value="Unassembled WGS sequence"/>
</dbReference>
<organism evidence="1 2">
    <name type="scientific">Cynara cardunculus var. scolymus</name>
    <name type="common">Globe artichoke</name>
    <name type="synonym">Cynara scolymus</name>
    <dbReference type="NCBI Taxonomy" id="59895"/>
    <lineage>
        <taxon>Eukaryota</taxon>
        <taxon>Viridiplantae</taxon>
        <taxon>Streptophyta</taxon>
        <taxon>Embryophyta</taxon>
        <taxon>Tracheophyta</taxon>
        <taxon>Spermatophyta</taxon>
        <taxon>Magnoliopsida</taxon>
        <taxon>eudicotyledons</taxon>
        <taxon>Gunneridae</taxon>
        <taxon>Pentapetalae</taxon>
        <taxon>asterids</taxon>
        <taxon>campanulids</taxon>
        <taxon>Asterales</taxon>
        <taxon>Asteraceae</taxon>
        <taxon>Carduoideae</taxon>
        <taxon>Cardueae</taxon>
        <taxon>Carduinae</taxon>
        <taxon>Cynara</taxon>
    </lineage>
</organism>
<dbReference type="EMBL" id="LEKV01005162">
    <property type="protein sequence ID" value="KVH89705.1"/>
    <property type="molecule type" value="Genomic_DNA"/>
</dbReference>
<dbReference type="OMA" id="DSSCRSH"/>
<accession>A0A103XFC4</accession>
<dbReference type="PANTHER" id="PTHR33983:SF1">
    <property type="entry name" value="OS07G0185900 PROTEIN"/>
    <property type="match status" value="1"/>
</dbReference>
<reference evidence="1 2" key="1">
    <citation type="journal article" date="2016" name="Sci. Rep.">
        <title>The genome sequence of the outbreeding globe artichoke constructed de novo incorporating a phase-aware low-pass sequencing strategy of F1 progeny.</title>
        <authorList>
            <person name="Scaglione D."/>
            <person name="Reyes-Chin-Wo S."/>
            <person name="Acquadro A."/>
            <person name="Froenicke L."/>
            <person name="Portis E."/>
            <person name="Beitel C."/>
            <person name="Tirone M."/>
            <person name="Mauro R."/>
            <person name="Lo Monaco A."/>
            <person name="Mauromicale G."/>
            <person name="Faccioli P."/>
            <person name="Cattivelli L."/>
            <person name="Rieseberg L."/>
            <person name="Michelmore R."/>
            <person name="Lanteri S."/>
        </authorList>
    </citation>
    <scope>NUCLEOTIDE SEQUENCE [LARGE SCALE GENOMIC DNA]</scope>
    <source>
        <strain evidence="1">2C</strain>
    </source>
</reference>
<protein>
    <submittedName>
        <fullName evidence="1">Uncharacterized protein</fullName>
    </submittedName>
</protein>
<dbReference type="Gramene" id="KVH89705">
    <property type="protein sequence ID" value="KVH89705"/>
    <property type="gene ID" value="Ccrd_008301"/>
</dbReference>
<evidence type="ECO:0000313" key="2">
    <source>
        <dbReference type="Proteomes" id="UP000243975"/>
    </source>
</evidence>
<dbReference type="STRING" id="59895.A0A103XFC4"/>
<dbReference type="AlphaFoldDB" id="A0A103XFC4"/>
<dbReference type="PANTHER" id="PTHR33983">
    <property type="entry name" value="OS07G0185900 PROTEIN"/>
    <property type="match status" value="1"/>
</dbReference>